<organism evidence="10 11">
    <name type="scientific">Plasmodium ovale curtisi</name>
    <dbReference type="NCBI Taxonomy" id="864141"/>
    <lineage>
        <taxon>Eukaryota</taxon>
        <taxon>Sar</taxon>
        <taxon>Alveolata</taxon>
        <taxon>Apicomplexa</taxon>
        <taxon>Aconoidasida</taxon>
        <taxon>Haemosporida</taxon>
        <taxon>Plasmodiidae</taxon>
        <taxon>Plasmodium</taxon>
        <taxon>Plasmodium (Plasmodium)</taxon>
    </lineage>
</organism>
<dbReference type="PANTHER" id="PTHR12246">
    <property type="entry name" value="PALMITOYLTRANSFERASE ZDHHC16"/>
    <property type="match status" value="1"/>
</dbReference>
<evidence type="ECO:0000256" key="7">
    <source>
        <dbReference type="RuleBase" id="RU079119"/>
    </source>
</evidence>
<comment type="catalytic activity">
    <reaction evidence="7">
        <text>L-cysteinyl-[protein] + hexadecanoyl-CoA = S-hexadecanoyl-L-cysteinyl-[protein] + CoA</text>
        <dbReference type="Rhea" id="RHEA:36683"/>
        <dbReference type="Rhea" id="RHEA-COMP:10131"/>
        <dbReference type="Rhea" id="RHEA-COMP:11032"/>
        <dbReference type="ChEBI" id="CHEBI:29950"/>
        <dbReference type="ChEBI" id="CHEBI:57287"/>
        <dbReference type="ChEBI" id="CHEBI:57379"/>
        <dbReference type="ChEBI" id="CHEBI:74151"/>
        <dbReference type="EC" id="2.3.1.225"/>
    </reaction>
</comment>
<name>A0A1A8WM09_PLAOA</name>
<feature type="transmembrane region" description="Helical" evidence="7">
    <location>
        <begin position="223"/>
        <end position="243"/>
    </location>
</feature>
<evidence type="ECO:0000256" key="4">
    <source>
        <dbReference type="ARBA" id="ARBA00022989"/>
    </source>
</evidence>
<keyword evidence="3 7" id="KW-0812">Transmembrane</keyword>
<evidence type="ECO:0000313" key="11">
    <source>
        <dbReference type="Proteomes" id="UP000078546"/>
    </source>
</evidence>
<evidence type="ECO:0000259" key="9">
    <source>
        <dbReference type="Pfam" id="PF01529"/>
    </source>
</evidence>
<evidence type="ECO:0000313" key="10">
    <source>
        <dbReference type="EMBL" id="SBS92346.1"/>
    </source>
</evidence>
<evidence type="ECO:0000256" key="1">
    <source>
        <dbReference type="ARBA" id="ARBA00004141"/>
    </source>
</evidence>
<feature type="transmembrane region" description="Helical" evidence="7">
    <location>
        <begin position="123"/>
        <end position="146"/>
    </location>
</feature>
<dbReference type="EMBL" id="FLQV01000424">
    <property type="protein sequence ID" value="SBS92346.1"/>
    <property type="molecule type" value="Genomic_DNA"/>
</dbReference>
<evidence type="ECO:0000256" key="3">
    <source>
        <dbReference type="ARBA" id="ARBA00022692"/>
    </source>
</evidence>
<dbReference type="GO" id="GO:0016020">
    <property type="term" value="C:membrane"/>
    <property type="evidence" value="ECO:0007669"/>
    <property type="project" value="UniProtKB-SubCell"/>
</dbReference>
<keyword evidence="6 7" id="KW-0012">Acyltransferase</keyword>
<reference evidence="11" key="1">
    <citation type="submission" date="2016-05" db="EMBL/GenBank/DDBJ databases">
        <authorList>
            <person name="Naeem Raeece"/>
        </authorList>
    </citation>
    <scope>NUCLEOTIDE SEQUENCE [LARGE SCALE GENOMIC DNA]</scope>
</reference>
<dbReference type="Pfam" id="PF01529">
    <property type="entry name" value="DHHC"/>
    <property type="match status" value="1"/>
</dbReference>
<comment type="domain">
    <text evidence="7">The DHHC domain is required for palmitoyltransferase activity.</text>
</comment>
<keyword evidence="2 7" id="KW-0808">Transferase</keyword>
<evidence type="ECO:0000256" key="8">
    <source>
        <dbReference type="SAM" id="MobiDB-lite"/>
    </source>
</evidence>
<dbReference type="Proteomes" id="UP000078546">
    <property type="component" value="Unassembled WGS sequence"/>
</dbReference>
<comment type="similarity">
    <text evidence="7">Belongs to the DHHC palmitoyltransferase family.</text>
</comment>
<dbReference type="GO" id="GO:0019706">
    <property type="term" value="F:protein-cysteine S-palmitoyltransferase activity"/>
    <property type="evidence" value="ECO:0007669"/>
    <property type="project" value="UniProtKB-EC"/>
</dbReference>
<evidence type="ECO:0000256" key="2">
    <source>
        <dbReference type="ARBA" id="ARBA00022679"/>
    </source>
</evidence>
<sequence>MLNSNGENITQSIVANDSKIIVVSEKTDSSEDTKKKKKNKQGKKKNDENRKYSSDKNLYSAKSVKDEITRDTSEFCQSSNIINEDLIVENDDEKYHCLPLVLMSHRKVYVNYDVKRGVTEISVFHFFLLMYLVNYILSIVISPGFIPNTEEWAFKDFQENYLENIESYLLEKKKTGERRYCKWCCKFKPDRTHHCRVCKKCILKMDHHCPWIYNCVGYNNHKYFMLSLIYCCITTLFVSITMFNSVRDAIKHRETPFNELFFLLFGETLNSFLALIITCFLCFHIWLFRRAKKRGVPPLPIVPVSSHAQLMIKAMTTIEFCEKQTNYQNQSYSKYYNKGLYANFKEVFGESPFLWFLPIGNLHHSFSFLYDWLMLSPFSGEHIDGLPHMRGDGINFTKGYRKGYSAKTSEETIPMNANY</sequence>
<proteinExistence type="inferred from homology"/>
<feature type="domain" description="Palmitoyltransferase DHHC" evidence="9">
    <location>
        <begin position="175"/>
        <end position="321"/>
    </location>
</feature>
<feature type="region of interest" description="Disordered" evidence="8">
    <location>
        <begin position="24"/>
        <end position="52"/>
    </location>
</feature>
<evidence type="ECO:0000256" key="6">
    <source>
        <dbReference type="ARBA" id="ARBA00023315"/>
    </source>
</evidence>
<accession>A0A1A8WM09</accession>
<dbReference type="InterPro" id="IPR001594">
    <property type="entry name" value="Palmitoyltrfase_DHHC"/>
</dbReference>
<dbReference type="AlphaFoldDB" id="A0A1A8WM09"/>
<protein>
    <recommendedName>
        <fullName evidence="7">Palmitoyltransferase</fullName>
        <ecNumber evidence="7">2.3.1.225</ecNumber>
    </recommendedName>
</protein>
<keyword evidence="5 7" id="KW-0472">Membrane</keyword>
<keyword evidence="4 7" id="KW-1133">Transmembrane helix</keyword>
<gene>
    <name evidence="10" type="ORF">POVCU1_022650</name>
</gene>
<dbReference type="PROSITE" id="PS50216">
    <property type="entry name" value="DHHC"/>
    <property type="match status" value="1"/>
</dbReference>
<dbReference type="EC" id="2.3.1.225" evidence="7"/>
<comment type="subcellular location">
    <subcellularLocation>
        <location evidence="1">Membrane</location>
        <topology evidence="1">Multi-pass membrane protein</topology>
    </subcellularLocation>
</comment>
<evidence type="ECO:0000256" key="5">
    <source>
        <dbReference type="ARBA" id="ARBA00023136"/>
    </source>
</evidence>
<dbReference type="InterPro" id="IPR039859">
    <property type="entry name" value="PFA4/ZDH16/20/ERF2-like"/>
</dbReference>
<feature type="transmembrane region" description="Helical" evidence="7">
    <location>
        <begin position="263"/>
        <end position="288"/>
    </location>
</feature>
<feature type="compositionally biased region" description="Basic and acidic residues" evidence="8">
    <location>
        <begin position="25"/>
        <end position="34"/>
    </location>
</feature>